<evidence type="ECO:0000259" key="10">
    <source>
        <dbReference type="PROSITE" id="PS51456"/>
    </source>
</evidence>
<feature type="region of interest" description="Actin-binding" evidence="7">
    <location>
        <begin position="695"/>
        <end position="717"/>
    </location>
</feature>
<keyword evidence="5 7" id="KW-0505">Motor protein</keyword>
<dbReference type="GO" id="GO:0000146">
    <property type="term" value="F:microfilament motor activity"/>
    <property type="evidence" value="ECO:0007669"/>
    <property type="project" value="TreeGrafter"/>
</dbReference>
<evidence type="ECO:0000313" key="13">
    <source>
        <dbReference type="Proteomes" id="UP001370490"/>
    </source>
</evidence>
<dbReference type="GO" id="GO:0005524">
    <property type="term" value="F:ATP binding"/>
    <property type="evidence" value="ECO:0007669"/>
    <property type="project" value="UniProtKB-UniRule"/>
</dbReference>
<evidence type="ECO:0000256" key="1">
    <source>
        <dbReference type="ARBA" id="ARBA00022741"/>
    </source>
</evidence>
<dbReference type="GO" id="GO:0016020">
    <property type="term" value="C:membrane"/>
    <property type="evidence" value="ECO:0007669"/>
    <property type="project" value="TreeGrafter"/>
</dbReference>
<feature type="domain" description="Myosin motor" evidence="10">
    <location>
        <begin position="176"/>
        <end position="815"/>
    </location>
</feature>
<dbReference type="SUPFAM" id="SSF52540">
    <property type="entry name" value="P-loop containing nucleoside triphosphate hydrolases"/>
    <property type="match status" value="1"/>
</dbReference>
<dbReference type="PROSITE" id="PS51844">
    <property type="entry name" value="SH3_LIKE"/>
    <property type="match status" value="1"/>
</dbReference>
<dbReference type="GO" id="GO:0051015">
    <property type="term" value="F:actin filament binding"/>
    <property type="evidence" value="ECO:0007669"/>
    <property type="project" value="TreeGrafter"/>
</dbReference>
<protein>
    <submittedName>
        <fullName evidence="12">Myosin head, motor domain</fullName>
    </submittedName>
</protein>
<evidence type="ECO:0000313" key="12">
    <source>
        <dbReference type="EMBL" id="KAK6934327.1"/>
    </source>
</evidence>
<dbReference type="EMBL" id="JBAMMX010000008">
    <property type="protein sequence ID" value="KAK6934327.1"/>
    <property type="molecule type" value="Genomic_DNA"/>
</dbReference>
<keyword evidence="8" id="KW-0175">Coiled coil</keyword>
<feature type="compositionally biased region" description="Basic residues" evidence="9">
    <location>
        <begin position="79"/>
        <end position="94"/>
    </location>
</feature>
<evidence type="ECO:0000256" key="3">
    <source>
        <dbReference type="ARBA" id="ARBA00022860"/>
    </source>
</evidence>
<dbReference type="InterPro" id="IPR004009">
    <property type="entry name" value="SH3_Myosin"/>
</dbReference>
<dbReference type="InterPro" id="IPR057535">
    <property type="entry name" value="MYO1-3_N_SH3"/>
</dbReference>
<dbReference type="Gene3D" id="1.10.10.820">
    <property type="match status" value="1"/>
</dbReference>
<evidence type="ECO:0000256" key="7">
    <source>
        <dbReference type="PROSITE-ProRule" id="PRU00782"/>
    </source>
</evidence>
<evidence type="ECO:0000256" key="9">
    <source>
        <dbReference type="SAM" id="MobiDB-lite"/>
    </source>
</evidence>
<keyword evidence="3" id="KW-0112">Calmodulin-binding</keyword>
<dbReference type="PANTHER" id="PTHR13140:SF706">
    <property type="entry name" value="DILUTE CLASS UNCONVENTIONAL MYOSIN, ISOFORM C"/>
    <property type="match status" value="1"/>
</dbReference>
<dbReference type="PANTHER" id="PTHR13140">
    <property type="entry name" value="MYOSIN"/>
    <property type="match status" value="1"/>
</dbReference>
<dbReference type="SMART" id="SM00242">
    <property type="entry name" value="MYSc"/>
    <property type="match status" value="1"/>
</dbReference>
<dbReference type="InterPro" id="IPR036961">
    <property type="entry name" value="Kinesin_motor_dom_sf"/>
</dbReference>
<feature type="binding site" evidence="7">
    <location>
        <begin position="267"/>
        <end position="274"/>
    </location>
    <ligand>
        <name>ATP</name>
        <dbReference type="ChEBI" id="CHEBI:30616"/>
    </ligand>
</feature>
<dbReference type="Gene3D" id="1.20.120.720">
    <property type="entry name" value="Myosin VI head, motor domain, U50 subdomain"/>
    <property type="match status" value="1"/>
</dbReference>
<feature type="coiled-coil region" evidence="8">
    <location>
        <begin position="1029"/>
        <end position="1056"/>
    </location>
</feature>
<sequence length="1119" mass="126455">MLSSTMSPQSGKSSLEEMLESLRRKDEKPKDAPPALPPRPASKAARLPSTRRSLPSSFKIRDSCPATEKLNFSEEDKKRSRLRNRSFGAKKMRREKTVETPYEVSSSTRSESEQYENIDYFMKKRLSVWCPVPGGLWKSGKIQSISGEEASIKLSDGTVIEASTEELLPANPASFEGIYDLTRLSYLNEPSVLHNLECRFCGDMVYSKAGPLLIAINPFKDVQLYGDDVITAYRQKLTNEPHVYATADNAYNQMMRDGENQSIIISGESGAGKTETANLAVEYLVALCDEQSSLKDKILKGSHILEAFGNAKTSTNDNSSRFLRLVKRAKGERSYHIFYQLCAGAPSSLKDRLNLKMANQYKYLNQSECLEIRSVDDASKFQMLMEALDIIQISKDTQGHIFELLAAVLWLGNISFNKVDTESCVEVAPDEALTTAARMVGCSTQELISVLSAPEDGTSEKLTLQEAIDIRDGLAKVIYASLFDWLVELINKSLEVDKQEAERSISILDVCGFESFQKNSFEQICINYGSERLHQHFARHLLKLEQEAYEFDGLDWIKVDYEDNHECLNLFEKKSLGLFSLLDEESCLPTGTDSTFLNKLKQHLNGNPCFKEDRNGFFKIRHFTGEVLYDSNGFLDKNRDTTHANLSQLLSSICLLSRFAPNVLNQSQAPTSFSSELHALESQKHLIGSKYKDQLFKLMQQLEHTNPHFILCIRPNSEQLPSIYSKELVLHQLRYSGVLEVVTIARVSYPTQMAYEEFANRYAFLLSEKNVLQDPLDISVAVLQHCNVLPEMYQVGYKKLYMRAGLIDMLEDMKKQVPQGTPKIQKCFHCAHAQRPFHEFKNGVTALQSCIIRGENDRRKYNTLVERCRNGVLAQKQAMQQSSFTQSRSGGKRISMKDLPQENGEALPPALDELQRRVLQAEAALGKKEKENAALLEQLLQSERRWSEYEAKIKATEEMRQKQMATLQTSLAAAKKSLEADNNGEPGKVDNSPSPHSYDSGDTPGGNTPMKFTTLTPDVGLGREANGGLNAVNHLLKEFEQQRQVFEEDAKALVEVKSGHALSAHPDNELRKLKSRFEAWKKEYKVRLRETKARLHKLLHSEADKGRKKWWGKRSSKLP</sequence>
<proteinExistence type="inferred from homology"/>
<name>A0AAN8VRE9_9MAGN</name>
<dbReference type="Gene3D" id="1.20.58.530">
    <property type="match status" value="1"/>
</dbReference>
<feature type="region of interest" description="Disordered" evidence="9">
    <location>
        <begin position="1"/>
        <end position="105"/>
    </location>
</feature>
<dbReference type="Proteomes" id="UP001370490">
    <property type="component" value="Unassembled WGS sequence"/>
</dbReference>
<feature type="compositionally biased region" description="Polar residues" evidence="9">
    <location>
        <begin position="879"/>
        <end position="889"/>
    </location>
</feature>
<dbReference type="GO" id="GO:0030048">
    <property type="term" value="P:actin filament-based movement"/>
    <property type="evidence" value="ECO:0007669"/>
    <property type="project" value="UniProtKB-ARBA"/>
</dbReference>
<dbReference type="AlphaFoldDB" id="A0AAN8VRE9"/>
<evidence type="ECO:0000256" key="6">
    <source>
        <dbReference type="ARBA" id="ARBA00023203"/>
    </source>
</evidence>
<dbReference type="Gene3D" id="1.20.5.4820">
    <property type="match status" value="1"/>
</dbReference>
<evidence type="ECO:0000256" key="2">
    <source>
        <dbReference type="ARBA" id="ARBA00022840"/>
    </source>
</evidence>
<accession>A0AAN8VRE9</accession>
<dbReference type="InterPro" id="IPR001609">
    <property type="entry name" value="Myosin_head_motor_dom-like"/>
</dbReference>
<feature type="compositionally biased region" description="Basic and acidic residues" evidence="9">
    <location>
        <begin position="20"/>
        <end position="31"/>
    </location>
</feature>
<dbReference type="GO" id="GO:0005516">
    <property type="term" value="F:calmodulin binding"/>
    <property type="evidence" value="ECO:0007669"/>
    <property type="project" value="UniProtKB-KW"/>
</dbReference>
<reference evidence="12 13" key="1">
    <citation type="submission" date="2023-12" db="EMBL/GenBank/DDBJ databases">
        <title>A high-quality genome assembly for Dillenia turbinata (Dilleniales).</title>
        <authorList>
            <person name="Chanderbali A."/>
        </authorList>
    </citation>
    <scope>NUCLEOTIDE SEQUENCE [LARGE SCALE GENOMIC DNA]</scope>
    <source>
        <strain evidence="12">LSX21</strain>
        <tissue evidence="12">Leaf</tissue>
    </source>
</reference>
<dbReference type="Gene3D" id="3.40.850.10">
    <property type="entry name" value="Kinesin motor domain"/>
    <property type="match status" value="2"/>
</dbReference>
<evidence type="ECO:0000256" key="5">
    <source>
        <dbReference type="ARBA" id="ARBA00023175"/>
    </source>
</evidence>
<comment type="similarity">
    <text evidence="7">Belongs to the TRAFAC class myosin-kinesin ATPase superfamily. Myosin family.</text>
</comment>
<feature type="region of interest" description="Disordered" evidence="9">
    <location>
        <begin position="879"/>
        <end position="902"/>
    </location>
</feature>
<dbReference type="GO" id="GO:0005737">
    <property type="term" value="C:cytoplasm"/>
    <property type="evidence" value="ECO:0007669"/>
    <property type="project" value="TreeGrafter"/>
</dbReference>
<dbReference type="Pfam" id="PF25369">
    <property type="entry name" value="SH3_VIII-1_N"/>
    <property type="match status" value="1"/>
</dbReference>
<keyword evidence="1 7" id="KW-0547">Nucleotide-binding</keyword>
<feature type="compositionally biased region" description="Low complexity" evidence="9">
    <location>
        <begin position="41"/>
        <end position="57"/>
    </location>
</feature>
<dbReference type="Pfam" id="PF00063">
    <property type="entry name" value="Myosin_head"/>
    <property type="match status" value="2"/>
</dbReference>
<feature type="compositionally biased region" description="Polar residues" evidence="9">
    <location>
        <begin position="1"/>
        <end position="13"/>
    </location>
</feature>
<organism evidence="12 13">
    <name type="scientific">Dillenia turbinata</name>
    <dbReference type="NCBI Taxonomy" id="194707"/>
    <lineage>
        <taxon>Eukaryota</taxon>
        <taxon>Viridiplantae</taxon>
        <taxon>Streptophyta</taxon>
        <taxon>Embryophyta</taxon>
        <taxon>Tracheophyta</taxon>
        <taxon>Spermatophyta</taxon>
        <taxon>Magnoliopsida</taxon>
        <taxon>eudicotyledons</taxon>
        <taxon>Gunneridae</taxon>
        <taxon>Pentapetalae</taxon>
        <taxon>Dilleniales</taxon>
        <taxon>Dilleniaceae</taxon>
        <taxon>Dillenia</taxon>
    </lineage>
</organism>
<keyword evidence="6 7" id="KW-0009">Actin-binding</keyword>
<evidence type="ECO:0000256" key="4">
    <source>
        <dbReference type="ARBA" id="ARBA00023123"/>
    </source>
</evidence>
<dbReference type="PRINTS" id="PR00193">
    <property type="entry name" value="MYOSINHEAVY"/>
</dbReference>
<dbReference type="GO" id="GO:0016459">
    <property type="term" value="C:myosin complex"/>
    <property type="evidence" value="ECO:0007669"/>
    <property type="project" value="UniProtKB-KW"/>
</dbReference>
<dbReference type="InterPro" id="IPR027417">
    <property type="entry name" value="P-loop_NTPase"/>
</dbReference>
<dbReference type="PROSITE" id="PS51456">
    <property type="entry name" value="MYOSIN_MOTOR"/>
    <property type="match status" value="1"/>
</dbReference>
<feature type="coiled-coil region" evidence="8">
    <location>
        <begin position="911"/>
        <end position="945"/>
    </location>
</feature>
<feature type="region of interest" description="Disordered" evidence="9">
    <location>
        <begin position="979"/>
        <end position="1009"/>
    </location>
</feature>
<dbReference type="GO" id="GO:0007015">
    <property type="term" value="P:actin filament organization"/>
    <property type="evidence" value="ECO:0007669"/>
    <property type="project" value="TreeGrafter"/>
</dbReference>
<evidence type="ECO:0000256" key="8">
    <source>
        <dbReference type="SAM" id="Coils"/>
    </source>
</evidence>
<dbReference type="FunFam" id="1.10.10.820:FF:000001">
    <property type="entry name" value="Myosin heavy chain"/>
    <property type="match status" value="1"/>
</dbReference>
<keyword evidence="2 7" id="KW-0067">ATP-binding</keyword>
<keyword evidence="13" id="KW-1185">Reference proteome</keyword>
<gene>
    <name evidence="12" type="ORF">RJ641_034482</name>
</gene>
<feature type="domain" description="Myosin N-terminal SH3-like" evidence="11">
    <location>
        <begin position="123"/>
        <end position="172"/>
    </location>
</feature>
<keyword evidence="4 7" id="KW-0518">Myosin</keyword>
<comment type="caution">
    <text evidence="12">The sequence shown here is derived from an EMBL/GenBank/DDBJ whole genome shotgun (WGS) entry which is preliminary data.</text>
</comment>
<evidence type="ECO:0000259" key="11">
    <source>
        <dbReference type="PROSITE" id="PS51844"/>
    </source>
</evidence>